<sequence length="68" mass="8085">MLYSPSFQLNQLRRVVAHSISQLLCQLQYQCPCSQLNQYMRQASRIVLQRNELKMVHSWNCQIAQSSW</sequence>
<reference evidence="1" key="1">
    <citation type="submission" date="2014-09" db="EMBL/GenBank/DDBJ databases">
        <authorList>
            <person name="Magalhaes I.L.F."/>
            <person name="Oliveira U."/>
            <person name="Santos F.R."/>
            <person name="Vidigal T.H.D.A."/>
            <person name="Brescovit A.D."/>
            <person name="Santos A.J."/>
        </authorList>
    </citation>
    <scope>NUCLEOTIDE SEQUENCE</scope>
    <source>
        <tissue evidence="1">Shoot tissue taken approximately 20 cm above the soil surface</tissue>
    </source>
</reference>
<organism evidence="1">
    <name type="scientific">Arundo donax</name>
    <name type="common">Giant reed</name>
    <name type="synonym">Donax arundinaceus</name>
    <dbReference type="NCBI Taxonomy" id="35708"/>
    <lineage>
        <taxon>Eukaryota</taxon>
        <taxon>Viridiplantae</taxon>
        <taxon>Streptophyta</taxon>
        <taxon>Embryophyta</taxon>
        <taxon>Tracheophyta</taxon>
        <taxon>Spermatophyta</taxon>
        <taxon>Magnoliopsida</taxon>
        <taxon>Liliopsida</taxon>
        <taxon>Poales</taxon>
        <taxon>Poaceae</taxon>
        <taxon>PACMAD clade</taxon>
        <taxon>Arundinoideae</taxon>
        <taxon>Arundineae</taxon>
        <taxon>Arundo</taxon>
    </lineage>
</organism>
<dbReference type="EMBL" id="GBRH01203609">
    <property type="protein sequence ID" value="JAD94286.1"/>
    <property type="molecule type" value="Transcribed_RNA"/>
</dbReference>
<protein>
    <submittedName>
        <fullName evidence="1">Uncharacterized protein</fullName>
    </submittedName>
</protein>
<dbReference type="AlphaFoldDB" id="A0A0A9E2K2"/>
<accession>A0A0A9E2K2</accession>
<evidence type="ECO:0000313" key="1">
    <source>
        <dbReference type="EMBL" id="JAD94286.1"/>
    </source>
</evidence>
<proteinExistence type="predicted"/>
<reference evidence="1" key="2">
    <citation type="journal article" date="2015" name="Data Brief">
        <title>Shoot transcriptome of the giant reed, Arundo donax.</title>
        <authorList>
            <person name="Barrero R.A."/>
            <person name="Guerrero F.D."/>
            <person name="Moolhuijzen P."/>
            <person name="Goolsby J.A."/>
            <person name="Tidwell J."/>
            <person name="Bellgard S.E."/>
            <person name="Bellgard M.I."/>
        </authorList>
    </citation>
    <scope>NUCLEOTIDE SEQUENCE</scope>
    <source>
        <tissue evidence="1">Shoot tissue taken approximately 20 cm above the soil surface</tissue>
    </source>
</reference>
<name>A0A0A9E2K2_ARUDO</name>